<evidence type="ECO:0000256" key="1">
    <source>
        <dbReference type="ARBA" id="ARBA00004555"/>
    </source>
</evidence>
<dbReference type="InterPro" id="IPR011012">
    <property type="entry name" value="Longin-like_dom_sf"/>
</dbReference>
<dbReference type="VEuPathDB" id="PiroplasmaDB:BMR1_03g02950"/>
<keyword evidence="3 7" id="KW-0256">Endoplasmic reticulum</keyword>
<dbReference type="CDD" id="cd14856">
    <property type="entry name" value="TRAPPC4_synbindin"/>
    <property type="match status" value="1"/>
</dbReference>
<keyword evidence="5 7" id="KW-0333">Golgi apparatus</keyword>
<dbReference type="Pfam" id="PF04099">
    <property type="entry name" value="Sybindin"/>
    <property type="match status" value="1"/>
</dbReference>
<dbReference type="GO" id="GO:0005783">
    <property type="term" value="C:endoplasmic reticulum"/>
    <property type="evidence" value="ECO:0007669"/>
    <property type="project" value="UniProtKB-SubCell"/>
</dbReference>
<sequence length="146" mass="16538">MLLSLSINNQHGSLIYHKNISEKSRLTSNEEIRIASTFHGLSTIAKRLCIVSDEKHKATLDQQSGITQIEGNHFSLYCLETLTGLSIFLVTLPSAFPSGIIDNILSSVYQGYADYVQKNPFHEPDMPIRLDLFDKFIQGIIQRYTY</sequence>
<dbReference type="OrthoDB" id="246406at2759"/>
<dbReference type="EMBL" id="LN871598">
    <property type="protein sequence ID" value="SJK86525.1"/>
    <property type="molecule type" value="Genomic_DNA"/>
</dbReference>
<evidence type="ECO:0000256" key="3">
    <source>
        <dbReference type="ARBA" id="ARBA00022824"/>
    </source>
</evidence>
<dbReference type="Gene3D" id="3.30.450.70">
    <property type="match status" value="1"/>
</dbReference>
<dbReference type="GeneID" id="24425232"/>
<dbReference type="SMART" id="SM01399">
    <property type="entry name" value="Sybindin"/>
    <property type="match status" value="1"/>
</dbReference>
<protein>
    <recommendedName>
        <fullName evidence="7">Trafficking protein particle complex subunit</fullName>
    </recommendedName>
</protein>
<evidence type="ECO:0000313" key="8">
    <source>
        <dbReference type="EMBL" id="SJK86525.1"/>
    </source>
</evidence>
<evidence type="ECO:0000256" key="4">
    <source>
        <dbReference type="ARBA" id="ARBA00022892"/>
    </source>
</evidence>
<gene>
    <name evidence="8" type="ORF">BMR1_03g02950</name>
</gene>
<evidence type="ECO:0000313" key="9">
    <source>
        <dbReference type="Proteomes" id="UP000002899"/>
    </source>
</evidence>
<reference evidence="8 9" key="2">
    <citation type="journal article" date="2013" name="PLoS ONE">
        <title>Whole genome mapping and re-organization of the nuclear and mitochondrial genomes of Babesia microti isolates.</title>
        <authorList>
            <person name="Cornillot E."/>
            <person name="Dassouli A."/>
            <person name="Garg A."/>
            <person name="Pachikara N."/>
            <person name="Randazzo S."/>
            <person name="Depoix D."/>
            <person name="Carcy B."/>
            <person name="Delbecq S."/>
            <person name="Frutos R."/>
            <person name="Silva J.C."/>
            <person name="Sutton R."/>
            <person name="Krause P.J."/>
            <person name="Mamoun C.B."/>
        </authorList>
    </citation>
    <scope>NUCLEOTIDE SEQUENCE [LARGE SCALE GENOMIC DNA]</scope>
    <source>
        <strain evidence="8 9">RI</strain>
    </source>
</reference>
<dbReference type="Proteomes" id="UP000002899">
    <property type="component" value="Chromosome III"/>
</dbReference>
<comment type="similarity">
    <text evidence="6">Belongs to the TRAPP small subunits family. TRAPPC4 subfamily.</text>
</comment>
<dbReference type="GO" id="GO:0006888">
    <property type="term" value="P:endoplasmic reticulum to Golgi vesicle-mediated transport"/>
    <property type="evidence" value="ECO:0007669"/>
    <property type="project" value="UniProtKB-UniRule"/>
</dbReference>
<reference evidence="8 9" key="3">
    <citation type="journal article" date="2016" name="Sci. Rep.">
        <title>Genome-wide diversity and gene expression profiling of Babesia microti isolates identify polymorphic genes that mediate host-pathogen interactions.</title>
        <authorList>
            <person name="Silva J.C."/>
            <person name="Cornillot E."/>
            <person name="McCracken C."/>
            <person name="Usmani-Brown S."/>
            <person name="Dwivedi A."/>
            <person name="Ifeonu O.O."/>
            <person name="Crabtree J."/>
            <person name="Gotia H.T."/>
            <person name="Virji A.Z."/>
            <person name="Reynes C."/>
            <person name="Colinge J."/>
            <person name="Kumar V."/>
            <person name="Lawres L."/>
            <person name="Pazzi J.E."/>
            <person name="Pablo J.V."/>
            <person name="Hung C."/>
            <person name="Brancato J."/>
            <person name="Kumari P."/>
            <person name="Orvis J."/>
            <person name="Tretina K."/>
            <person name="Chibucos M."/>
            <person name="Ott S."/>
            <person name="Sadzewicz L."/>
            <person name="Sengamalay N."/>
            <person name="Shetty A.C."/>
            <person name="Su Q."/>
            <person name="Tallon L."/>
            <person name="Fraser C.M."/>
            <person name="Frutos R."/>
            <person name="Molina D.M."/>
            <person name="Krause P.J."/>
            <person name="Ben Mamoun C."/>
        </authorList>
    </citation>
    <scope>NUCLEOTIDE SEQUENCE [LARGE SCALE GENOMIC DNA]</scope>
    <source>
        <strain evidence="8 9">RI</strain>
    </source>
</reference>
<reference evidence="8 9" key="1">
    <citation type="journal article" date="2012" name="Nucleic Acids Res.">
        <title>Sequencing of the smallest Apicomplexan genome from the human pathogen Babesia microti.</title>
        <authorList>
            <person name="Cornillot E."/>
            <person name="Hadj-Kaddour K."/>
            <person name="Dassouli A."/>
            <person name="Noel B."/>
            <person name="Ranwez V."/>
            <person name="Vacherie B."/>
            <person name="Augagneur Y."/>
            <person name="Bres V."/>
            <person name="Duclos A."/>
            <person name="Randazzo S."/>
            <person name="Carcy B."/>
            <person name="Debierre-Grockiego F."/>
            <person name="Delbecq S."/>
            <person name="Moubri-Menage K."/>
            <person name="Shams-Eldin H."/>
            <person name="Usmani-Brown S."/>
            <person name="Bringaud F."/>
            <person name="Wincker P."/>
            <person name="Vivares C.P."/>
            <person name="Schwarz R.T."/>
            <person name="Schetters T.P."/>
            <person name="Krause P.J."/>
            <person name="Gorenflot A."/>
            <person name="Berry V."/>
            <person name="Barbe V."/>
            <person name="Ben Mamoun C."/>
        </authorList>
    </citation>
    <scope>NUCLEOTIDE SEQUENCE [LARGE SCALE GENOMIC DNA]</scope>
    <source>
        <strain evidence="8 9">RI</strain>
    </source>
</reference>
<dbReference type="AlphaFoldDB" id="A0A1R4AC50"/>
<dbReference type="RefSeq" id="XP_021338674.1">
    <property type="nucleotide sequence ID" value="XM_021482121.1"/>
</dbReference>
<keyword evidence="2 7" id="KW-0813">Transport</keyword>
<organism evidence="8 9">
    <name type="scientific">Babesia microti (strain RI)</name>
    <dbReference type="NCBI Taxonomy" id="1133968"/>
    <lineage>
        <taxon>Eukaryota</taxon>
        <taxon>Sar</taxon>
        <taxon>Alveolata</taxon>
        <taxon>Apicomplexa</taxon>
        <taxon>Aconoidasida</taxon>
        <taxon>Piroplasmida</taxon>
        <taxon>Babesiidae</taxon>
        <taxon>Babesia</taxon>
    </lineage>
</organism>
<evidence type="ECO:0000256" key="6">
    <source>
        <dbReference type="ARBA" id="ARBA00038179"/>
    </source>
</evidence>
<name>A0A1R4AC50_BABMR</name>
<comment type="subcellular location">
    <subcellularLocation>
        <location evidence="7">Endoplasmic reticulum</location>
    </subcellularLocation>
    <subcellularLocation>
        <location evidence="7">Golgi apparatus</location>
        <location evidence="7">cis-Golgi network</location>
    </subcellularLocation>
    <subcellularLocation>
        <location evidence="1">Golgi apparatus</location>
    </subcellularLocation>
</comment>
<dbReference type="PANTHER" id="PTHR23249:SF15">
    <property type="entry name" value="TRAFFICKING PROTEIN PARTICLE COMPLEX SUBUNIT 4"/>
    <property type="match status" value="1"/>
</dbReference>
<accession>A0A1R4AC50</accession>
<dbReference type="SUPFAM" id="SSF64356">
    <property type="entry name" value="SNARE-like"/>
    <property type="match status" value="1"/>
</dbReference>
<keyword evidence="9" id="KW-1185">Reference proteome</keyword>
<dbReference type="GO" id="GO:0030008">
    <property type="term" value="C:TRAPP complex"/>
    <property type="evidence" value="ECO:0007669"/>
    <property type="project" value="UniProtKB-UniRule"/>
</dbReference>
<dbReference type="KEGG" id="bmic:BMR1_03g02950"/>
<evidence type="ECO:0000256" key="5">
    <source>
        <dbReference type="ARBA" id="ARBA00023034"/>
    </source>
</evidence>
<evidence type="ECO:0000256" key="7">
    <source>
        <dbReference type="RuleBase" id="RU366065"/>
    </source>
</evidence>
<dbReference type="GO" id="GO:0005794">
    <property type="term" value="C:Golgi apparatus"/>
    <property type="evidence" value="ECO:0007669"/>
    <property type="project" value="UniProtKB-SubCell"/>
</dbReference>
<comment type="subunit">
    <text evidence="7">Part of the multisubunit transport protein particle (TRAPP) complex.</text>
</comment>
<keyword evidence="4 7" id="KW-0931">ER-Golgi transport</keyword>
<proteinExistence type="inferred from homology"/>
<dbReference type="InterPro" id="IPR007233">
    <property type="entry name" value="TRAPPC"/>
</dbReference>
<evidence type="ECO:0000256" key="2">
    <source>
        <dbReference type="ARBA" id="ARBA00022448"/>
    </source>
</evidence>
<dbReference type="PANTHER" id="PTHR23249">
    <property type="entry name" value="TRAFFICKING PROTEIN PARTICLE COMPLEX SUBUNIT"/>
    <property type="match status" value="1"/>
</dbReference>